<dbReference type="EMBL" id="LRRQ01000171">
    <property type="protein sequence ID" value="OAM87437.1"/>
    <property type="molecule type" value="Genomic_DNA"/>
</dbReference>
<evidence type="ECO:0008006" key="3">
    <source>
        <dbReference type="Google" id="ProtNLM"/>
    </source>
</evidence>
<dbReference type="RefSeq" id="WP_068772632.1">
    <property type="nucleotide sequence ID" value="NZ_CP109796.1"/>
</dbReference>
<name>A0A178IE56_9BACT</name>
<organism evidence="1 2">
    <name type="scientific">Termitidicoccus mucosus</name>
    <dbReference type="NCBI Taxonomy" id="1184151"/>
    <lineage>
        <taxon>Bacteria</taxon>
        <taxon>Pseudomonadati</taxon>
        <taxon>Verrucomicrobiota</taxon>
        <taxon>Opitutia</taxon>
        <taxon>Opitutales</taxon>
        <taxon>Opitutaceae</taxon>
        <taxon>Termitidicoccus</taxon>
    </lineage>
</organism>
<reference evidence="1 2" key="1">
    <citation type="submission" date="2016-01" db="EMBL/GenBank/DDBJ databases">
        <title>High potential of lignocellulose degradation of a new Verrucomicrobia species.</title>
        <authorList>
            <person name="Wang Y."/>
            <person name="Shi Y."/>
            <person name="Qiu Z."/>
            <person name="Liu S."/>
            <person name="Yang H."/>
        </authorList>
    </citation>
    <scope>NUCLEOTIDE SEQUENCE [LARGE SCALE GENOMIC DNA]</scope>
    <source>
        <strain evidence="1 2">TSB47</strain>
    </source>
</reference>
<proteinExistence type="predicted"/>
<sequence length="72" mass="8084">MTAAIADRWRRHSPRQLFPVSDGLLAAPDLEHRLSIVTRNVADFRRSGVNIINPISQKRPPAKCPSGLKWTP</sequence>
<gene>
    <name evidence="1" type="ORF">AW736_22995</name>
</gene>
<evidence type="ECO:0000313" key="2">
    <source>
        <dbReference type="Proteomes" id="UP000078486"/>
    </source>
</evidence>
<accession>A0A178IE56</accession>
<evidence type="ECO:0000313" key="1">
    <source>
        <dbReference type="EMBL" id="OAM87437.1"/>
    </source>
</evidence>
<dbReference type="Proteomes" id="UP000078486">
    <property type="component" value="Unassembled WGS sequence"/>
</dbReference>
<dbReference type="Gene3D" id="3.40.50.1010">
    <property type="entry name" value="5'-nuclease"/>
    <property type="match status" value="1"/>
</dbReference>
<dbReference type="STRING" id="1184151.AW736_22995"/>
<keyword evidence="2" id="KW-1185">Reference proteome</keyword>
<protein>
    <recommendedName>
        <fullName evidence="3">PIN domain-containing protein</fullName>
    </recommendedName>
</protein>
<dbReference type="AlphaFoldDB" id="A0A178IE56"/>
<comment type="caution">
    <text evidence="1">The sequence shown here is derived from an EMBL/GenBank/DDBJ whole genome shotgun (WGS) entry which is preliminary data.</text>
</comment>